<reference evidence="2 3" key="1">
    <citation type="submission" date="2020-08" db="EMBL/GenBank/DDBJ databases">
        <title>Genomic Encyclopedia of Type Strains, Phase IV (KMG-IV): sequencing the most valuable type-strain genomes for metagenomic binning, comparative biology and taxonomic classification.</title>
        <authorList>
            <person name="Goeker M."/>
        </authorList>
    </citation>
    <scope>NUCLEOTIDE SEQUENCE [LARGE SCALE GENOMIC DNA]</scope>
    <source>
        <strain evidence="2 3">DSM 17507</strain>
    </source>
</reference>
<keyword evidence="3" id="KW-1185">Reference proteome</keyword>
<dbReference type="SUPFAM" id="SSF89796">
    <property type="entry name" value="CoA-transferase family III (CaiB/BaiF)"/>
    <property type="match status" value="1"/>
</dbReference>
<evidence type="ECO:0000313" key="2">
    <source>
        <dbReference type="EMBL" id="MBB4615056.1"/>
    </source>
</evidence>
<dbReference type="InterPro" id="IPR003673">
    <property type="entry name" value="CoA-Trfase_fam_III"/>
</dbReference>
<dbReference type="Gene3D" id="3.30.1540.10">
    <property type="entry name" value="formyl-coa transferase, domain 3"/>
    <property type="match status" value="1"/>
</dbReference>
<protein>
    <submittedName>
        <fullName evidence="2">Crotonobetainyl-CoA:carnitine CoA-transferase CaiB-like acyl-CoA transferase</fullName>
    </submittedName>
</protein>
<organism evidence="2 3">
    <name type="scientific">Novosphingobium taihuense</name>
    <dbReference type="NCBI Taxonomy" id="260085"/>
    <lineage>
        <taxon>Bacteria</taxon>
        <taxon>Pseudomonadati</taxon>
        <taxon>Pseudomonadota</taxon>
        <taxon>Alphaproteobacteria</taxon>
        <taxon>Sphingomonadales</taxon>
        <taxon>Sphingomonadaceae</taxon>
        <taxon>Novosphingobium</taxon>
    </lineage>
</organism>
<sequence>MPSEALKGIRVLDLSRILAAPYCTQLLGDLGAEVIKVERPGSGDDSRSYGPPFVNDAKGNPTADAGFYLSCNRNKRGITVDHSKPEGAALLRELAAKSDVFIENFRTGVLAKYGLDYESLKAINPGLIYCSVTGFGQDGPFSARPGYDGVFQAMCGMMSVSGLPDGVPGGGPMKVGVSMVDILTGLYASSAILAALRHRDNTGEGQFIDMALLDCGLASLSHYVQNYLISGNVPERRGNGGFGGIPSQTFKCSDREIFIVASTNKQFGALMRVLGEPELASDPRFDAVQKRITNRDTLLAKLDALFLKRSAAEWLEDLEEADVPASPVNDVSMVFDNPQIQYREMLAHTHHQVAGELPILRNPIRMSATPIGEATAPPTLGQDNDAVLREVLGYNAEKIAHLRACAVL</sequence>
<name>A0A7W7ADU2_9SPHN</name>
<dbReference type="RefSeq" id="WP_144908024.1">
    <property type="nucleotide sequence ID" value="NZ_JACHOA010000006.1"/>
</dbReference>
<dbReference type="PANTHER" id="PTHR48207">
    <property type="entry name" value="SUCCINATE--HYDROXYMETHYLGLUTARATE COA-TRANSFERASE"/>
    <property type="match status" value="1"/>
</dbReference>
<dbReference type="PANTHER" id="PTHR48207:SF3">
    <property type="entry name" value="SUCCINATE--HYDROXYMETHYLGLUTARATE COA-TRANSFERASE"/>
    <property type="match status" value="1"/>
</dbReference>
<evidence type="ECO:0000313" key="3">
    <source>
        <dbReference type="Proteomes" id="UP000538566"/>
    </source>
</evidence>
<dbReference type="OrthoDB" id="5720311at2"/>
<dbReference type="InterPro" id="IPR044855">
    <property type="entry name" value="CoA-Trfase_III_dom3_sf"/>
</dbReference>
<dbReference type="InterPro" id="IPR050483">
    <property type="entry name" value="CoA-transferase_III_domain"/>
</dbReference>
<evidence type="ECO:0000256" key="1">
    <source>
        <dbReference type="ARBA" id="ARBA00022679"/>
    </source>
</evidence>
<proteinExistence type="predicted"/>
<dbReference type="Gene3D" id="3.40.50.10540">
    <property type="entry name" value="Crotonobetainyl-coa:carnitine coa-transferase, domain 1"/>
    <property type="match status" value="1"/>
</dbReference>
<keyword evidence="1 2" id="KW-0808">Transferase</keyword>
<dbReference type="Pfam" id="PF02515">
    <property type="entry name" value="CoA_transf_3"/>
    <property type="match status" value="1"/>
</dbReference>
<dbReference type="GO" id="GO:0008410">
    <property type="term" value="F:CoA-transferase activity"/>
    <property type="evidence" value="ECO:0007669"/>
    <property type="project" value="TreeGrafter"/>
</dbReference>
<accession>A0A7W7ADU2</accession>
<gene>
    <name evidence="2" type="ORF">GGR37_003346</name>
</gene>
<dbReference type="InterPro" id="IPR023606">
    <property type="entry name" value="CoA-Trfase_III_dom_1_sf"/>
</dbReference>
<dbReference type="Proteomes" id="UP000538566">
    <property type="component" value="Unassembled WGS sequence"/>
</dbReference>
<dbReference type="AlphaFoldDB" id="A0A7W7ADU2"/>
<comment type="caution">
    <text evidence="2">The sequence shown here is derived from an EMBL/GenBank/DDBJ whole genome shotgun (WGS) entry which is preliminary data.</text>
</comment>
<dbReference type="EMBL" id="JACHOA010000006">
    <property type="protein sequence ID" value="MBB4615056.1"/>
    <property type="molecule type" value="Genomic_DNA"/>
</dbReference>